<dbReference type="EMBL" id="AGBW02013933">
    <property type="protein sequence ID" value="OWR42545.1"/>
    <property type="molecule type" value="Genomic_DNA"/>
</dbReference>
<keyword evidence="4" id="KW-1185">Reference proteome</keyword>
<sequence>MPTKSFRHRSVPSRATHGALTIGGEIILPAAIHSVHGTRRCHTGTLRRRNAVACKKRWQCLRDSYRRALNKKKGKTGEAAKNIKQWKYEEEMSFVTPFFVERKAQDYVDVKSDDELSDIFEENSASINIKDEETNVSDTSDTRVADEDSGKLYKQNKNTNKKGVKRIAFRRKPFPTAVLIAKLLNNQNKLASQRGHDELDRFFLNISDTVKKFSTYEQALAKQRIFSLVSEMELEQLASTSSTSCVFKTSPQWTITNTIEAASPQDQNI</sequence>
<proteinExistence type="predicted"/>
<dbReference type="KEGG" id="dpl:KGM_206696"/>
<dbReference type="GO" id="GO:0005667">
    <property type="term" value="C:transcription regulator complex"/>
    <property type="evidence" value="ECO:0007669"/>
    <property type="project" value="TreeGrafter"/>
</dbReference>
<evidence type="ECO:0000256" key="1">
    <source>
        <dbReference type="PROSITE-ProRule" id="PRU00371"/>
    </source>
</evidence>
<dbReference type="Proteomes" id="UP000007151">
    <property type="component" value="Unassembled WGS sequence"/>
</dbReference>
<dbReference type="PANTHER" id="PTHR12243:SF67">
    <property type="entry name" value="COREPRESSOR OF PANGOLIN, ISOFORM A-RELATED"/>
    <property type="match status" value="1"/>
</dbReference>
<reference evidence="3 4" key="1">
    <citation type="journal article" date="2011" name="Cell">
        <title>The monarch butterfly genome yields insights into long-distance migration.</title>
        <authorList>
            <person name="Zhan S."/>
            <person name="Merlin C."/>
            <person name="Boore J.L."/>
            <person name="Reppert S.M."/>
        </authorList>
    </citation>
    <scope>NUCLEOTIDE SEQUENCE [LARGE SCALE GENOMIC DNA]</scope>
    <source>
        <strain evidence="3">F-2</strain>
    </source>
</reference>
<dbReference type="InterPro" id="IPR039353">
    <property type="entry name" value="TF_Adf1"/>
</dbReference>
<dbReference type="GO" id="GO:0003677">
    <property type="term" value="F:DNA binding"/>
    <property type="evidence" value="ECO:0007669"/>
    <property type="project" value="InterPro"/>
</dbReference>
<name>A0A212EM30_DANPL</name>
<comment type="subcellular location">
    <subcellularLocation>
        <location evidence="1">Nucleus</location>
    </subcellularLocation>
</comment>
<dbReference type="InParanoid" id="A0A212EM30"/>
<dbReference type="FunCoup" id="A0A212EM30">
    <property type="interactions" value="35"/>
</dbReference>
<dbReference type="PANTHER" id="PTHR12243">
    <property type="entry name" value="MADF DOMAIN TRANSCRIPTION FACTOR"/>
    <property type="match status" value="1"/>
</dbReference>
<organism evidence="3 4">
    <name type="scientific">Danaus plexippus plexippus</name>
    <dbReference type="NCBI Taxonomy" id="278856"/>
    <lineage>
        <taxon>Eukaryota</taxon>
        <taxon>Metazoa</taxon>
        <taxon>Ecdysozoa</taxon>
        <taxon>Arthropoda</taxon>
        <taxon>Hexapoda</taxon>
        <taxon>Insecta</taxon>
        <taxon>Pterygota</taxon>
        <taxon>Neoptera</taxon>
        <taxon>Endopterygota</taxon>
        <taxon>Lepidoptera</taxon>
        <taxon>Glossata</taxon>
        <taxon>Ditrysia</taxon>
        <taxon>Papilionoidea</taxon>
        <taxon>Nymphalidae</taxon>
        <taxon>Danainae</taxon>
        <taxon>Danaini</taxon>
        <taxon>Danaina</taxon>
        <taxon>Danaus</taxon>
        <taxon>Danaus</taxon>
    </lineage>
</organism>
<keyword evidence="1" id="KW-0539">Nucleus</keyword>
<evidence type="ECO:0000313" key="3">
    <source>
        <dbReference type="EMBL" id="OWR42545.1"/>
    </source>
</evidence>
<dbReference type="AlphaFoldDB" id="A0A212EM30"/>
<feature type="domain" description="BESS" evidence="2">
    <location>
        <begin position="196"/>
        <end position="235"/>
    </location>
</feature>
<comment type="caution">
    <text evidence="3">The sequence shown here is derived from an EMBL/GenBank/DDBJ whole genome shotgun (WGS) entry which is preliminary data.</text>
</comment>
<dbReference type="GO" id="GO:0006357">
    <property type="term" value="P:regulation of transcription by RNA polymerase II"/>
    <property type="evidence" value="ECO:0007669"/>
    <property type="project" value="TreeGrafter"/>
</dbReference>
<dbReference type="PROSITE" id="PS51031">
    <property type="entry name" value="BESS"/>
    <property type="match status" value="1"/>
</dbReference>
<accession>A0A212EM30</accession>
<dbReference type="Pfam" id="PF10545">
    <property type="entry name" value="MADF_DNA_bdg"/>
    <property type="match status" value="1"/>
</dbReference>
<dbReference type="GO" id="GO:0005634">
    <property type="term" value="C:nucleus"/>
    <property type="evidence" value="ECO:0007669"/>
    <property type="project" value="UniProtKB-SubCell"/>
</dbReference>
<protein>
    <recommendedName>
        <fullName evidence="2">BESS domain-containing protein</fullName>
    </recommendedName>
</protein>
<dbReference type="InterPro" id="IPR006578">
    <property type="entry name" value="MADF-dom"/>
</dbReference>
<evidence type="ECO:0000313" key="4">
    <source>
        <dbReference type="Proteomes" id="UP000007151"/>
    </source>
</evidence>
<dbReference type="InterPro" id="IPR004210">
    <property type="entry name" value="BESS_motif"/>
</dbReference>
<gene>
    <name evidence="3" type="ORF">KGM_206696</name>
</gene>
<evidence type="ECO:0000259" key="2">
    <source>
        <dbReference type="PROSITE" id="PS51031"/>
    </source>
</evidence>